<name>A0A0J9CZK7_SPHYA</name>
<sequence>MSDPTPKKRAGLYLGAAGLVIAALVGGGLVSRGMAESEQAAIAAENALPTVSLVQPRVSEGGEIVLPGSLDPYNRAAINARVSGYVREWRADIGDRVRRGQTLAILDAPEIDQQLAQAQAAYQTAAADRGLAETTAARWNNLLEKDAVSRQEADERQGQFAAADARARAAQADVGRLRALTGFTRLTAPFDGVVTSRSAQLGALVQTGAPGVEPLFTVADVSRLRLYVRVPQAFSGRLVRGTQAMFTVPDRPGEVFEATLSRLSEAVDRQSGAMLVEFLVDNGARRLRPGSYAEVRVSVPGGAETVQVPASALILGSDGARVAVVDGQGQVALREVAVGRDQGATIEIISGLRPTDRIVQTPPDALATGDKVRVVPARQPAAPNAQR</sequence>
<feature type="domain" description="Multidrug resistance protein MdtA-like C-terminal permuted SH3" evidence="4">
    <location>
        <begin position="306"/>
        <end position="359"/>
    </location>
</feature>
<gene>
    <name evidence="6" type="ORF">BV87_12010</name>
</gene>
<accession>A0A0J9CZK7</accession>
<evidence type="ECO:0000256" key="2">
    <source>
        <dbReference type="SAM" id="Phobius"/>
    </source>
</evidence>
<dbReference type="GO" id="GO:1990281">
    <property type="term" value="C:efflux pump complex"/>
    <property type="evidence" value="ECO:0007669"/>
    <property type="project" value="TreeGrafter"/>
</dbReference>
<dbReference type="InterPro" id="IPR058627">
    <property type="entry name" value="MdtA-like_C"/>
</dbReference>
<evidence type="ECO:0000256" key="1">
    <source>
        <dbReference type="ARBA" id="ARBA00009477"/>
    </source>
</evidence>
<dbReference type="Gene3D" id="1.10.287.470">
    <property type="entry name" value="Helix hairpin bin"/>
    <property type="match status" value="1"/>
</dbReference>
<dbReference type="InterPro" id="IPR058647">
    <property type="entry name" value="BSH_CzcB-like"/>
</dbReference>
<dbReference type="Pfam" id="PF25967">
    <property type="entry name" value="RND-MFP_C"/>
    <property type="match status" value="1"/>
</dbReference>
<dbReference type="Gene3D" id="2.40.420.20">
    <property type="match status" value="1"/>
</dbReference>
<dbReference type="InterPro" id="IPR058792">
    <property type="entry name" value="Beta-barrel_RND_2"/>
</dbReference>
<dbReference type="GO" id="GO:0015562">
    <property type="term" value="F:efflux transmembrane transporter activity"/>
    <property type="evidence" value="ECO:0007669"/>
    <property type="project" value="TreeGrafter"/>
</dbReference>
<dbReference type="RefSeq" id="WP_017502069.1">
    <property type="nucleotide sequence ID" value="NZ_CP020925.1"/>
</dbReference>
<dbReference type="Gene3D" id="2.40.30.170">
    <property type="match status" value="1"/>
</dbReference>
<dbReference type="EMBL" id="CP020925">
    <property type="protein sequence ID" value="ATP19059.1"/>
    <property type="molecule type" value="Genomic_DNA"/>
</dbReference>
<feature type="domain" description="CzcB-like barrel-sandwich hybrid" evidence="5">
    <location>
        <begin position="76"/>
        <end position="220"/>
    </location>
</feature>
<dbReference type="AlphaFoldDB" id="A0A0J9CZK7"/>
<evidence type="ECO:0000259" key="4">
    <source>
        <dbReference type="Pfam" id="PF25967"/>
    </source>
</evidence>
<keyword evidence="2" id="KW-0472">Membrane</keyword>
<dbReference type="Pfam" id="PF25973">
    <property type="entry name" value="BSH_CzcB"/>
    <property type="match status" value="1"/>
</dbReference>
<dbReference type="NCBIfam" id="TIGR01730">
    <property type="entry name" value="RND_mfp"/>
    <property type="match status" value="1"/>
</dbReference>
<evidence type="ECO:0000259" key="3">
    <source>
        <dbReference type="Pfam" id="PF25954"/>
    </source>
</evidence>
<dbReference type="Proteomes" id="UP000037029">
    <property type="component" value="Chromosome"/>
</dbReference>
<feature type="domain" description="CusB-like beta-barrel" evidence="3">
    <location>
        <begin position="228"/>
        <end position="298"/>
    </location>
</feature>
<dbReference type="Gene3D" id="2.40.50.100">
    <property type="match status" value="1"/>
</dbReference>
<evidence type="ECO:0000313" key="7">
    <source>
        <dbReference type="Proteomes" id="UP000037029"/>
    </source>
</evidence>
<evidence type="ECO:0000313" key="6">
    <source>
        <dbReference type="EMBL" id="ATP19059.1"/>
    </source>
</evidence>
<reference evidence="6 7" key="1">
    <citation type="submission" date="2017-04" db="EMBL/GenBank/DDBJ databases">
        <title>Characterization, genome and methylation analysis of a phthalic acid esters degrading strain Sphingobium yanoikuyae SHJ.</title>
        <authorList>
            <person name="Feng L."/>
        </authorList>
    </citation>
    <scope>NUCLEOTIDE SEQUENCE [LARGE SCALE GENOMIC DNA]</scope>
    <source>
        <strain evidence="6 7">SHJ</strain>
    </source>
</reference>
<proteinExistence type="inferred from homology"/>
<dbReference type="InterPro" id="IPR006143">
    <property type="entry name" value="RND_pump_MFP"/>
</dbReference>
<dbReference type="PANTHER" id="PTHR30469:SF37">
    <property type="entry name" value="RAGD PROTEIN"/>
    <property type="match status" value="1"/>
</dbReference>
<evidence type="ECO:0000259" key="5">
    <source>
        <dbReference type="Pfam" id="PF25973"/>
    </source>
</evidence>
<dbReference type="PANTHER" id="PTHR30469">
    <property type="entry name" value="MULTIDRUG RESISTANCE PROTEIN MDTA"/>
    <property type="match status" value="1"/>
</dbReference>
<feature type="transmembrane region" description="Helical" evidence="2">
    <location>
        <begin position="12"/>
        <end position="30"/>
    </location>
</feature>
<keyword evidence="2" id="KW-1133">Transmembrane helix</keyword>
<comment type="similarity">
    <text evidence="1">Belongs to the membrane fusion protein (MFP) (TC 8.A.1) family.</text>
</comment>
<organism evidence="6 7">
    <name type="scientific">Sphingobium yanoikuyae</name>
    <name type="common">Sphingomonas yanoikuyae</name>
    <dbReference type="NCBI Taxonomy" id="13690"/>
    <lineage>
        <taxon>Bacteria</taxon>
        <taxon>Pseudomonadati</taxon>
        <taxon>Pseudomonadota</taxon>
        <taxon>Alphaproteobacteria</taxon>
        <taxon>Sphingomonadales</taxon>
        <taxon>Sphingomonadaceae</taxon>
        <taxon>Sphingobium</taxon>
    </lineage>
</organism>
<protein>
    <submittedName>
        <fullName evidence="6">Efflux transporter periplasmic adaptor subunit</fullName>
    </submittedName>
</protein>
<dbReference type="Pfam" id="PF25954">
    <property type="entry name" value="Beta-barrel_RND_2"/>
    <property type="match status" value="1"/>
</dbReference>
<dbReference type="SUPFAM" id="SSF111369">
    <property type="entry name" value="HlyD-like secretion proteins"/>
    <property type="match status" value="1"/>
</dbReference>
<keyword evidence="2" id="KW-0812">Transmembrane</keyword>